<name>A0A183STN3_SCHSO</name>
<evidence type="ECO:0000313" key="1">
    <source>
        <dbReference type="WBParaSite" id="SSLN_0000786301-mRNA-1"/>
    </source>
</evidence>
<protein>
    <submittedName>
        <fullName evidence="1">NAC domain-containing protein</fullName>
    </submittedName>
</protein>
<sequence length="233" mass="25514">LLDISLSNLSVLDKEPLSPIRHRASTGMAPLGLRECCHEYLEFASQAKANAHGFPISEPLHSRHSSCKTVNQITEYINQFCEPTDELRLATALANNTISSEAYELPTELREIDECDTSPDRRSSLMSSSIVEENSDLNKIVGDLESDDSVAIRKDEKQRPSAVTALACNTSLTVFQLNEAMRASDLCDFDGKTLIAKMTATANIENGGNGDEEYYEGLLKTLGLNGAKVRKVS</sequence>
<proteinExistence type="predicted"/>
<accession>A0A183STN3</accession>
<organism evidence="1">
    <name type="scientific">Schistocephalus solidus</name>
    <name type="common">Tapeworm</name>
    <dbReference type="NCBI Taxonomy" id="70667"/>
    <lineage>
        <taxon>Eukaryota</taxon>
        <taxon>Metazoa</taxon>
        <taxon>Spiralia</taxon>
        <taxon>Lophotrochozoa</taxon>
        <taxon>Platyhelminthes</taxon>
        <taxon>Cestoda</taxon>
        <taxon>Eucestoda</taxon>
        <taxon>Diphyllobothriidea</taxon>
        <taxon>Diphyllobothriidae</taxon>
        <taxon>Schistocephalus</taxon>
    </lineage>
</organism>
<reference evidence="1" key="1">
    <citation type="submission" date="2016-06" db="UniProtKB">
        <authorList>
            <consortium name="WormBaseParasite"/>
        </authorList>
    </citation>
    <scope>IDENTIFICATION</scope>
</reference>
<dbReference type="WBParaSite" id="SSLN_0000786301-mRNA-1">
    <property type="protein sequence ID" value="SSLN_0000786301-mRNA-1"/>
    <property type="gene ID" value="SSLN_0000786301"/>
</dbReference>
<dbReference type="AlphaFoldDB" id="A0A183STN3"/>